<evidence type="ECO:0000256" key="2">
    <source>
        <dbReference type="ARBA" id="ARBA00022737"/>
    </source>
</evidence>
<dbReference type="GO" id="GO:0000976">
    <property type="term" value="F:transcription cis-regulatory region binding"/>
    <property type="evidence" value="ECO:0007669"/>
    <property type="project" value="UniProtKB-ARBA"/>
</dbReference>
<evidence type="ECO:0000256" key="1">
    <source>
        <dbReference type="ARBA" id="ARBA00004123"/>
    </source>
</evidence>
<comment type="caution">
    <text evidence="9">The sequence shown here is derived from an EMBL/GenBank/DDBJ whole genome shotgun (WGS) entry which is preliminary data.</text>
</comment>
<dbReference type="InterPro" id="IPR001005">
    <property type="entry name" value="SANT/Myb"/>
</dbReference>
<dbReference type="FunFam" id="1.10.10.60:FF:000015">
    <property type="entry name" value="Transcription factor RAX3"/>
    <property type="match status" value="1"/>
</dbReference>
<evidence type="ECO:0000256" key="4">
    <source>
        <dbReference type="ARBA" id="ARBA00023125"/>
    </source>
</evidence>
<comment type="subcellular location">
    <subcellularLocation>
        <location evidence="1">Nucleus</location>
    </subcellularLocation>
</comment>
<feature type="domain" description="Myb-like" evidence="7">
    <location>
        <begin position="62"/>
        <end position="112"/>
    </location>
</feature>
<dbReference type="InterPro" id="IPR015495">
    <property type="entry name" value="Myb_TF_plants"/>
</dbReference>
<dbReference type="OrthoDB" id="2143914at2759"/>
<dbReference type="PROSITE" id="PS50090">
    <property type="entry name" value="MYB_LIKE"/>
    <property type="match status" value="4"/>
</dbReference>
<evidence type="ECO:0000313" key="9">
    <source>
        <dbReference type="EMBL" id="KAG5596992.1"/>
    </source>
</evidence>
<dbReference type="Pfam" id="PF00249">
    <property type="entry name" value="Myb_DNA-binding"/>
    <property type="match status" value="4"/>
</dbReference>
<keyword evidence="4" id="KW-0238">DNA-binding</keyword>
<evidence type="ECO:0000256" key="6">
    <source>
        <dbReference type="ARBA" id="ARBA00023242"/>
    </source>
</evidence>
<name>A0A9J5YBR0_SOLCO</name>
<dbReference type="InterPro" id="IPR017930">
    <property type="entry name" value="Myb_dom"/>
</dbReference>
<proteinExistence type="predicted"/>
<evidence type="ECO:0000313" key="10">
    <source>
        <dbReference type="Proteomes" id="UP000824120"/>
    </source>
</evidence>
<feature type="domain" description="HTH myb-type" evidence="8">
    <location>
        <begin position="62"/>
        <end position="116"/>
    </location>
</feature>
<feature type="domain" description="HTH myb-type" evidence="8">
    <location>
        <begin position="200"/>
        <end position="254"/>
    </location>
</feature>
<feature type="domain" description="HTH myb-type" evidence="8">
    <location>
        <begin position="147"/>
        <end position="199"/>
    </location>
</feature>
<dbReference type="GO" id="GO:0010597">
    <property type="term" value="P:green leaf volatile biosynthetic process"/>
    <property type="evidence" value="ECO:0007669"/>
    <property type="project" value="UniProtKB-ARBA"/>
</dbReference>
<dbReference type="SMART" id="SM00717">
    <property type="entry name" value="SANT"/>
    <property type="match status" value="4"/>
</dbReference>
<dbReference type="AlphaFoldDB" id="A0A9J5YBR0"/>
<keyword evidence="5" id="KW-0804">Transcription</keyword>
<dbReference type="PANTHER" id="PTHR10641:SF1377">
    <property type="entry name" value="MYB-RELATED PROTEIN MYB4-LIKE"/>
    <property type="match status" value="1"/>
</dbReference>
<dbReference type="Proteomes" id="UP000824120">
    <property type="component" value="Chromosome 7"/>
</dbReference>
<dbReference type="InterPro" id="IPR009057">
    <property type="entry name" value="Homeodomain-like_sf"/>
</dbReference>
<keyword evidence="3" id="KW-0805">Transcription regulation</keyword>
<dbReference type="EMBL" id="JACXVP010000007">
    <property type="protein sequence ID" value="KAG5596992.1"/>
    <property type="molecule type" value="Genomic_DNA"/>
</dbReference>
<keyword evidence="6" id="KW-0539">Nucleus</keyword>
<dbReference type="PANTHER" id="PTHR10641">
    <property type="entry name" value="MYB FAMILY TRANSCRIPTION FACTOR"/>
    <property type="match status" value="1"/>
</dbReference>
<organism evidence="9 10">
    <name type="scientific">Solanum commersonii</name>
    <name type="common">Commerson's wild potato</name>
    <name type="synonym">Commerson's nightshade</name>
    <dbReference type="NCBI Taxonomy" id="4109"/>
    <lineage>
        <taxon>Eukaryota</taxon>
        <taxon>Viridiplantae</taxon>
        <taxon>Streptophyta</taxon>
        <taxon>Embryophyta</taxon>
        <taxon>Tracheophyta</taxon>
        <taxon>Spermatophyta</taxon>
        <taxon>Magnoliopsida</taxon>
        <taxon>eudicotyledons</taxon>
        <taxon>Gunneridae</taxon>
        <taxon>Pentapetalae</taxon>
        <taxon>asterids</taxon>
        <taxon>lamiids</taxon>
        <taxon>Solanales</taxon>
        <taxon>Solanaceae</taxon>
        <taxon>Solanoideae</taxon>
        <taxon>Solaneae</taxon>
        <taxon>Solanum</taxon>
    </lineage>
</organism>
<dbReference type="SUPFAM" id="SSF46689">
    <property type="entry name" value="Homeodomain-like"/>
    <property type="match status" value="2"/>
</dbReference>
<protein>
    <submittedName>
        <fullName evidence="9">Uncharacterized protein</fullName>
    </submittedName>
</protein>
<feature type="domain" description="Myb-like" evidence="7">
    <location>
        <begin position="9"/>
        <end position="61"/>
    </location>
</feature>
<feature type="domain" description="Myb-like" evidence="7">
    <location>
        <begin position="200"/>
        <end position="250"/>
    </location>
</feature>
<feature type="domain" description="HTH myb-type" evidence="8">
    <location>
        <begin position="9"/>
        <end position="61"/>
    </location>
</feature>
<evidence type="ECO:0000259" key="8">
    <source>
        <dbReference type="PROSITE" id="PS51294"/>
    </source>
</evidence>
<keyword evidence="10" id="KW-1185">Reference proteome</keyword>
<evidence type="ECO:0000256" key="5">
    <source>
        <dbReference type="ARBA" id="ARBA00023163"/>
    </source>
</evidence>
<sequence length="377" mass="44255">MVRTPFIDENGIKRGAWSEDEDNKLRAFVERFGHPNWRQLPKYAGLMRCGKSCRLRWMNYLRPNLKKGNYSLEEDQLIIKLHNELGNRWSAIAEKLGGRSDNDVKNHWHAHLKKRVRFTNTNSSQSESCQLNEQNVAATLTIPFVDKNGIKKGAWSEDEDNKLRAFIERFGHPNWTQLPKYAGLMRCGKSCRLRWMNYLRPGLKKGNYSHEEEQLIIKLHNELGKRWSTIATKLPGRSDNDVKNHWHAHLKKRVTMDQQIIDQSSESTGRSQNSYKVLEHEEVMKEVSNHLVHDTSIHLEVSSSDHHDLYSDSSSHVNGLDWIDEDNNYMRSMEQFSMEPLPDSFSWTMNPIDNFQTEPFDHIWTQSVDNFWTQPFF</sequence>
<keyword evidence="2" id="KW-0677">Repeat</keyword>
<dbReference type="Gene3D" id="1.10.10.60">
    <property type="entry name" value="Homeodomain-like"/>
    <property type="match status" value="4"/>
</dbReference>
<evidence type="ECO:0000256" key="3">
    <source>
        <dbReference type="ARBA" id="ARBA00023015"/>
    </source>
</evidence>
<dbReference type="PROSITE" id="PS51294">
    <property type="entry name" value="HTH_MYB"/>
    <property type="match status" value="4"/>
</dbReference>
<dbReference type="GO" id="GO:0005634">
    <property type="term" value="C:nucleus"/>
    <property type="evidence" value="ECO:0007669"/>
    <property type="project" value="UniProtKB-SubCell"/>
</dbReference>
<accession>A0A9J5YBR0</accession>
<reference evidence="9 10" key="1">
    <citation type="submission" date="2020-09" db="EMBL/GenBank/DDBJ databases">
        <title>De no assembly of potato wild relative species, Solanum commersonii.</title>
        <authorList>
            <person name="Cho K."/>
        </authorList>
    </citation>
    <scope>NUCLEOTIDE SEQUENCE [LARGE SCALE GENOMIC DNA]</scope>
    <source>
        <strain evidence="9">LZ3.2</strain>
        <tissue evidence="9">Leaf</tissue>
    </source>
</reference>
<gene>
    <name evidence="9" type="ORF">H5410_038224</name>
</gene>
<dbReference type="CDD" id="cd00167">
    <property type="entry name" value="SANT"/>
    <property type="match status" value="4"/>
</dbReference>
<dbReference type="FunFam" id="1.10.10.60:FF:000001">
    <property type="entry name" value="MYB-related transcription factor"/>
    <property type="match status" value="1"/>
</dbReference>
<evidence type="ECO:0000259" key="7">
    <source>
        <dbReference type="PROSITE" id="PS50090"/>
    </source>
</evidence>
<feature type="domain" description="Myb-like" evidence="7">
    <location>
        <begin position="147"/>
        <end position="199"/>
    </location>
</feature>